<comment type="subcellular location">
    <subcellularLocation>
        <location evidence="1">Cell membrane</location>
        <topology evidence="1">Multi-pass membrane protein</topology>
    </subcellularLocation>
</comment>
<dbReference type="PANTHER" id="PTHR43663">
    <property type="entry name" value="CHROMATE TRANSPORT PROTEIN-RELATED"/>
    <property type="match status" value="1"/>
</dbReference>
<feature type="transmembrane region" description="Helical" evidence="7">
    <location>
        <begin position="250"/>
        <end position="270"/>
    </location>
</feature>
<dbReference type="Pfam" id="PF02417">
    <property type="entry name" value="Chromate_transp"/>
    <property type="match status" value="2"/>
</dbReference>
<dbReference type="GO" id="GO:0015109">
    <property type="term" value="F:chromate transmembrane transporter activity"/>
    <property type="evidence" value="ECO:0007669"/>
    <property type="project" value="InterPro"/>
</dbReference>
<reference evidence="8 9" key="1">
    <citation type="submission" date="2014-04" db="EMBL/GenBank/DDBJ databases">
        <title>The Genome Sequence of Thermoanaerobaculum aquaticum MP-01, The First Cultivated Group 23 Acidobacterium.</title>
        <authorList>
            <person name="Stamps B.W."/>
            <person name="Losey N.A."/>
            <person name="Lawson P.A."/>
            <person name="Stevenson B.S."/>
        </authorList>
    </citation>
    <scope>NUCLEOTIDE SEQUENCE [LARGE SCALE GENOMIC DNA]</scope>
    <source>
        <strain evidence="8 9">MP-01</strain>
    </source>
</reference>
<keyword evidence="5 7" id="KW-1133">Transmembrane helix</keyword>
<protein>
    <recommendedName>
        <fullName evidence="10">Chromate efflux transporter</fullName>
    </recommendedName>
</protein>
<evidence type="ECO:0008006" key="10">
    <source>
        <dbReference type="Google" id="ProtNLM"/>
    </source>
</evidence>
<keyword evidence="9" id="KW-1185">Reference proteome</keyword>
<sequence>MATCGALGRLQLGGELGKLTGMAPRPSLARFLWALFKVGVTSYGGPAIVAQLREELVVRRQWVSEEEFGESLAFAQLVPGPVVPATAAHVAQRLYGPPLVFVAAIVYALPAFVLMLALSAAYFRFGSLPAVHAVFRGLGPVIVAIVGSSLISLAQPALQDTRGLLLAAFLSPLFFFQINPVLLVLAGALLGILVMPNPKQMPKGSLPPKGSRRRGLAWGLSVAGALALVLLGLATWQPSVARLGAEVSKVSVLAFGGGYTAVALLYHAFVLTHPPLVSPQEFMDGLALGQLTPGPVVITSTFIGYKVAGFLGALVATTYTFFPPACLVVTLAPHFARLRQSWAFQRAVRGALAAFVALLFHVLAQVAETALVPPWAAPAALLALLLLRRGVPVLAVVGAGAVLSLLFLA</sequence>
<evidence type="ECO:0000256" key="6">
    <source>
        <dbReference type="ARBA" id="ARBA00023136"/>
    </source>
</evidence>
<organism evidence="8 9">
    <name type="scientific">Thermoanaerobaculum aquaticum</name>
    <dbReference type="NCBI Taxonomy" id="1312852"/>
    <lineage>
        <taxon>Bacteria</taxon>
        <taxon>Pseudomonadati</taxon>
        <taxon>Acidobacteriota</taxon>
        <taxon>Thermoanaerobaculia</taxon>
        <taxon>Thermoanaerobaculales</taxon>
        <taxon>Thermoanaerobaculaceae</taxon>
        <taxon>Thermoanaerobaculum</taxon>
    </lineage>
</organism>
<evidence type="ECO:0000256" key="7">
    <source>
        <dbReference type="SAM" id="Phobius"/>
    </source>
</evidence>
<feature type="transmembrane region" description="Helical" evidence="7">
    <location>
        <begin position="216"/>
        <end position="238"/>
    </location>
</feature>
<dbReference type="PIRSF" id="PIRSF004810">
    <property type="entry name" value="ChrA"/>
    <property type="match status" value="1"/>
</dbReference>
<evidence type="ECO:0000256" key="3">
    <source>
        <dbReference type="ARBA" id="ARBA00022475"/>
    </source>
</evidence>
<dbReference type="GO" id="GO:0005886">
    <property type="term" value="C:plasma membrane"/>
    <property type="evidence" value="ECO:0007669"/>
    <property type="project" value="UniProtKB-SubCell"/>
</dbReference>
<dbReference type="Proteomes" id="UP000027284">
    <property type="component" value="Unassembled WGS sequence"/>
</dbReference>
<comment type="caution">
    <text evidence="8">The sequence shown here is derived from an EMBL/GenBank/DDBJ whole genome shotgun (WGS) entry which is preliminary data.</text>
</comment>
<feature type="transmembrane region" description="Helical" evidence="7">
    <location>
        <begin position="99"/>
        <end position="123"/>
    </location>
</feature>
<dbReference type="InterPro" id="IPR052518">
    <property type="entry name" value="CHR_Transporter"/>
</dbReference>
<dbReference type="NCBIfam" id="TIGR00937">
    <property type="entry name" value="2A51"/>
    <property type="match status" value="1"/>
</dbReference>
<feature type="transmembrane region" description="Helical" evidence="7">
    <location>
        <begin position="347"/>
        <end position="367"/>
    </location>
</feature>
<keyword evidence="4 7" id="KW-0812">Transmembrane</keyword>
<evidence type="ECO:0000313" key="8">
    <source>
        <dbReference type="EMBL" id="KDA52872.1"/>
    </source>
</evidence>
<keyword evidence="6 7" id="KW-0472">Membrane</keyword>
<evidence type="ECO:0000256" key="1">
    <source>
        <dbReference type="ARBA" id="ARBA00004651"/>
    </source>
</evidence>
<name>A0A062XK36_9BACT</name>
<dbReference type="AlphaFoldDB" id="A0A062XK36"/>
<feature type="transmembrane region" description="Helical" evidence="7">
    <location>
        <begin position="135"/>
        <end position="154"/>
    </location>
</feature>
<feature type="transmembrane region" description="Helical" evidence="7">
    <location>
        <begin position="379"/>
        <end position="408"/>
    </location>
</feature>
<proteinExistence type="inferred from homology"/>
<evidence type="ECO:0000256" key="4">
    <source>
        <dbReference type="ARBA" id="ARBA00022692"/>
    </source>
</evidence>
<feature type="transmembrane region" description="Helical" evidence="7">
    <location>
        <begin position="311"/>
        <end position="335"/>
    </location>
</feature>
<dbReference type="InterPro" id="IPR014047">
    <property type="entry name" value="Chr_Tranpt_l_chain"/>
</dbReference>
<gene>
    <name evidence="8" type="ORF">EG19_09230</name>
</gene>
<dbReference type="InterPro" id="IPR003370">
    <property type="entry name" value="Chromate_transpt"/>
</dbReference>
<dbReference type="STRING" id="1312852.EG19_09230"/>
<accession>A0A062XK36</accession>
<feature type="transmembrane region" description="Helical" evidence="7">
    <location>
        <begin position="174"/>
        <end position="195"/>
    </location>
</feature>
<evidence type="ECO:0000256" key="5">
    <source>
        <dbReference type="ARBA" id="ARBA00022989"/>
    </source>
</evidence>
<dbReference type="EMBL" id="JMFG01000040">
    <property type="protein sequence ID" value="KDA52872.1"/>
    <property type="molecule type" value="Genomic_DNA"/>
</dbReference>
<keyword evidence="3" id="KW-1003">Cell membrane</keyword>
<dbReference type="PANTHER" id="PTHR43663:SF1">
    <property type="entry name" value="CHROMATE TRANSPORTER"/>
    <property type="match status" value="1"/>
</dbReference>
<evidence type="ECO:0000256" key="2">
    <source>
        <dbReference type="ARBA" id="ARBA00005262"/>
    </source>
</evidence>
<comment type="similarity">
    <text evidence="2">Belongs to the chromate ion transporter (CHR) (TC 2.A.51) family.</text>
</comment>
<evidence type="ECO:0000313" key="9">
    <source>
        <dbReference type="Proteomes" id="UP000027284"/>
    </source>
</evidence>